<evidence type="ECO:0000313" key="2">
    <source>
        <dbReference type="Proteomes" id="UP000094313"/>
    </source>
</evidence>
<gene>
    <name evidence="1" type="ORF">BFS30_07505</name>
</gene>
<dbReference type="KEGG" id="psty:BFS30_07505"/>
<dbReference type="RefSeq" id="WP_069378718.1">
    <property type="nucleotide sequence ID" value="NZ_CP017141.1"/>
</dbReference>
<dbReference type="OrthoDB" id="771201at2"/>
<dbReference type="EMBL" id="CP017141">
    <property type="protein sequence ID" value="AOM77025.1"/>
    <property type="molecule type" value="Genomic_DNA"/>
</dbReference>
<organism evidence="1 2">
    <name type="scientific">Pedobacter steynii</name>
    <dbReference type="NCBI Taxonomy" id="430522"/>
    <lineage>
        <taxon>Bacteria</taxon>
        <taxon>Pseudomonadati</taxon>
        <taxon>Bacteroidota</taxon>
        <taxon>Sphingobacteriia</taxon>
        <taxon>Sphingobacteriales</taxon>
        <taxon>Sphingobacteriaceae</taxon>
        <taxon>Pedobacter</taxon>
    </lineage>
</organism>
<proteinExistence type="predicted"/>
<dbReference type="AlphaFoldDB" id="A0A1D7QEI4"/>
<sequence length="62" mass="7239">MHTEAQIKMIADTLLPGFLPKDPNEKILVFHFTLPPDANYKVSYLKSVKNEWEFSGFEKVER</sequence>
<name>A0A1D7QEI4_9SPHI</name>
<keyword evidence="2" id="KW-1185">Reference proteome</keyword>
<reference evidence="1 2" key="1">
    <citation type="submission" date="2016-08" db="EMBL/GenBank/DDBJ databases">
        <authorList>
            <person name="Seilhamer J.J."/>
        </authorList>
    </citation>
    <scope>NUCLEOTIDE SEQUENCE [LARGE SCALE GENOMIC DNA]</scope>
    <source>
        <strain evidence="1 2">DX4</strain>
    </source>
</reference>
<dbReference type="Proteomes" id="UP000094313">
    <property type="component" value="Chromosome"/>
</dbReference>
<protein>
    <submittedName>
        <fullName evidence="1">Uncharacterized protein</fullName>
    </submittedName>
</protein>
<evidence type="ECO:0000313" key="1">
    <source>
        <dbReference type="EMBL" id="AOM77025.1"/>
    </source>
</evidence>
<accession>A0A1D7QEI4</accession>